<comment type="similarity">
    <text evidence="1">Belongs to the thioredoxin family.</text>
</comment>
<keyword evidence="3" id="KW-0812">Transmembrane</keyword>
<feature type="domain" description="Thioredoxin" evidence="4">
    <location>
        <begin position="45"/>
        <end position="190"/>
    </location>
</feature>
<keyword evidence="6" id="KW-1185">Reference proteome</keyword>
<evidence type="ECO:0000256" key="2">
    <source>
        <dbReference type="ARBA" id="ARBA00023157"/>
    </source>
</evidence>
<keyword evidence="3" id="KW-0472">Membrane</keyword>
<dbReference type="PRINTS" id="PR00421">
    <property type="entry name" value="THIOREDOXIN"/>
</dbReference>
<evidence type="ECO:0000256" key="3">
    <source>
        <dbReference type="SAM" id="Phobius"/>
    </source>
</evidence>
<dbReference type="PROSITE" id="PS51352">
    <property type="entry name" value="THIOREDOXIN_2"/>
    <property type="match status" value="1"/>
</dbReference>
<organism evidence="5 6">
    <name type="scientific">Fusarium avenaceum</name>
    <dbReference type="NCBI Taxonomy" id="40199"/>
    <lineage>
        <taxon>Eukaryota</taxon>
        <taxon>Fungi</taxon>
        <taxon>Dikarya</taxon>
        <taxon>Ascomycota</taxon>
        <taxon>Pezizomycotina</taxon>
        <taxon>Sordariomycetes</taxon>
        <taxon>Hypocreomycetidae</taxon>
        <taxon>Hypocreales</taxon>
        <taxon>Nectriaceae</taxon>
        <taxon>Fusarium</taxon>
        <taxon>Fusarium tricinctum species complex</taxon>
    </lineage>
</organism>
<keyword evidence="2" id="KW-1015">Disulfide bond</keyword>
<evidence type="ECO:0000313" key="5">
    <source>
        <dbReference type="EMBL" id="KAG5661503.1"/>
    </source>
</evidence>
<accession>A0A9P7H7Y4</accession>
<dbReference type="InterPro" id="IPR013766">
    <property type="entry name" value="Thioredoxin_domain"/>
</dbReference>
<evidence type="ECO:0000313" key="6">
    <source>
        <dbReference type="Proteomes" id="UP000782241"/>
    </source>
</evidence>
<name>A0A9P7H7Y4_9HYPO</name>
<sequence>MLIQFTPDFNLHIRRLHLIHRHSILGSPDKMATIYIIFGLLALFMVAQAYFTDRSPIPETSGKVYKIAEPAELEAVLKSHTHVVVDFYADWCPPCRAIAPVFSNLADTHASKGHLAFAKVNTDHVKEVAVKYGISAMPTFVFFSGGVPKGVAVEGLQSSRSVNLTQDGFVDRVRGADRKALEAVVKALASKE</sequence>
<keyword evidence="3" id="KW-1133">Transmembrane helix</keyword>
<dbReference type="InterPro" id="IPR036249">
    <property type="entry name" value="Thioredoxin-like_sf"/>
</dbReference>
<dbReference type="Gene3D" id="3.40.30.10">
    <property type="entry name" value="Glutaredoxin"/>
    <property type="match status" value="1"/>
</dbReference>
<dbReference type="AlphaFoldDB" id="A0A9P7H7Y4"/>
<proteinExistence type="inferred from homology"/>
<gene>
    <name evidence="5" type="ORF">KAF25_005625</name>
</gene>
<dbReference type="Pfam" id="PF00085">
    <property type="entry name" value="Thioredoxin"/>
    <property type="match status" value="1"/>
</dbReference>
<dbReference type="SUPFAM" id="SSF52833">
    <property type="entry name" value="Thioredoxin-like"/>
    <property type="match status" value="1"/>
</dbReference>
<dbReference type="Proteomes" id="UP000782241">
    <property type="component" value="Unassembled WGS sequence"/>
</dbReference>
<dbReference type="PANTHER" id="PTHR46115">
    <property type="entry name" value="THIOREDOXIN-LIKE PROTEIN 1"/>
    <property type="match status" value="1"/>
</dbReference>
<comment type="caution">
    <text evidence="5">The sequence shown here is derived from an EMBL/GenBank/DDBJ whole genome shotgun (WGS) entry which is preliminary data.</text>
</comment>
<protein>
    <recommendedName>
        <fullName evidence="4">Thioredoxin domain-containing protein</fullName>
    </recommendedName>
</protein>
<dbReference type="CDD" id="cd02947">
    <property type="entry name" value="TRX_family"/>
    <property type="match status" value="1"/>
</dbReference>
<dbReference type="PROSITE" id="PS00194">
    <property type="entry name" value="THIOREDOXIN_1"/>
    <property type="match status" value="1"/>
</dbReference>
<evidence type="ECO:0000259" key="4">
    <source>
        <dbReference type="PROSITE" id="PS51352"/>
    </source>
</evidence>
<reference evidence="5" key="1">
    <citation type="submission" date="2021-04" db="EMBL/GenBank/DDBJ databases">
        <title>Draft genome of Fusarium avenaceum strain F156N33, isolated from an atmospheric sample in Virginia.</title>
        <authorList>
            <person name="Yang S."/>
            <person name="Vinatzer B.A."/>
            <person name="Coleman J."/>
        </authorList>
    </citation>
    <scope>NUCLEOTIDE SEQUENCE</scope>
    <source>
        <strain evidence="5">F156N33</strain>
    </source>
</reference>
<dbReference type="EMBL" id="JAGPUO010000007">
    <property type="protein sequence ID" value="KAG5661503.1"/>
    <property type="molecule type" value="Genomic_DNA"/>
</dbReference>
<evidence type="ECO:0000256" key="1">
    <source>
        <dbReference type="ARBA" id="ARBA00008987"/>
    </source>
</evidence>
<feature type="transmembrane region" description="Helical" evidence="3">
    <location>
        <begin position="32"/>
        <end position="51"/>
    </location>
</feature>
<dbReference type="InterPro" id="IPR017937">
    <property type="entry name" value="Thioredoxin_CS"/>
</dbReference>